<evidence type="ECO:0000313" key="9">
    <source>
        <dbReference type="Proteomes" id="UP000095419"/>
    </source>
</evidence>
<evidence type="ECO:0000259" key="6">
    <source>
        <dbReference type="Pfam" id="PF17137"/>
    </source>
</evidence>
<accession>A0A174J0V7</accession>
<dbReference type="EMBL" id="CYZF01000007">
    <property type="protein sequence ID" value="CUO90709.1"/>
    <property type="molecule type" value="Genomic_DNA"/>
</dbReference>
<dbReference type="Gene3D" id="2.60.40.1180">
    <property type="entry name" value="Golgi alpha-mannosidase II"/>
    <property type="match status" value="2"/>
</dbReference>
<dbReference type="InterPro" id="IPR000322">
    <property type="entry name" value="Glyco_hydro_31_TIM"/>
</dbReference>
<dbReference type="AlphaFoldDB" id="A0A174J0V7"/>
<protein>
    <submittedName>
        <fullName evidence="8">Alpha-glucosidases, family 31 of glycosyl hydrolases</fullName>
        <ecNumber evidence="8">3.2.1.177</ecNumber>
    </submittedName>
</protein>
<evidence type="ECO:0000256" key="2">
    <source>
        <dbReference type="RuleBase" id="RU361185"/>
    </source>
</evidence>
<dbReference type="InterPro" id="IPR033403">
    <property type="entry name" value="DUF5110"/>
</dbReference>
<evidence type="ECO:0000259" key="5">
    <source>
        <dbReference type="Pfam" id="PF13802"/>
    </source>
</evidence>
<evidence type="ECO:0000259" key="7">
    <source>
        <dbReference type="Pfam" id="PF21365"/>
    </source>
</evidence>
<evidence type="ECO:0000256" key="3">
    <source>
        <dbReference type="SAM" id="SignalP"/>
    </source>
</evidence>
<dbReference type="InterPro" id="IPR051816">
    <property type="entry name" value="Glycosyl_Hydrolase_31"/>
</dbReference>
<dbReference type="InterPro" id="IPR011013">
    <property type="entry name" value="Gal_mutarotase_sf_dom"/>
</dbReference>
<feature type="signal peptide" evidence="3">
    <location>
        <begin position="1"/>
        <end position="19"/>
    </location>
</feature>
<feature type="domain" description="DUF5110" evidence="6">
    <location>
        <begin position="718"/>
        <end position="785"/>
    </location>
</feature>
<evidence type="ECO:0000313" key="8">
    <source>
        <dbReference type="EMBL" id="CUO90709.1"/>
    </source>
</evidence>
<comment type="similarity">
    <text evidence="1 2">Belongs to the glycosyl hydrolase 31 family.</text>
</comment>
<dbReference type="CDD" id="cd14752">
    <property type="entry name" value="GH31_N"/>
    <property type="match status" value="1"/>
</dbReference>
<dbReference type="SUPFAM" id="SSF74650">
    <property type="entry name" value="Galactose mutarotase-like"/>
    <property type="match status" value="1"/>
</dbReference>
<feature type="domain" description="Glycosyl hydrolase family 31 C-terminal" evidence="7">
    <location>
        <begin position="614"/>
        <end position="700"/>
    </location>
</feature>
<gene>
    <name evidence="8" type="primary">yicI_5</name>
    <name evidence="8" type="ORF">ERS417307_02707</name>
</gene>
<dbReference type="GO" id="GO:0005975">
    <property type="term" value="P:carbohydrate metabolic process"/>
    <property type="evidence" value="ECO:0007669"/>
    <property type="project" value="InterPro"/>
</dbReference>
<feature type="domain" description="Glycoside hydrolase family 31 N-terminal" evidence="5">
    <location>
        <begin position="37"/>
        <end position="236"/>
    </location>
</feature>
<dbReference type="Proteomes" id="UP000095419">
    <property type="component" value="Unassembled WGS sequence"/>
</dbReference>
<dbReference type="CDD" id="cd06591">
    <property type="entry name" value="GH31_xylosidase_XylS"/>
    <property type="match status" value="1"/>
</dbReference>
<organism evidence="8 9">
    <name type="scientific">Bacteroides uniformis</name>
    <dbReference type="NCBI Taxonomy" id="820"/>
    <lineage>
        <taxon>Bacteria</taxon>
        <taxon>Pseudomonadati</taxon>
        <taxon>Bacteroidota</taxon>
        <taxon>Bacteroidia</taxon>
        <taxon>Bacteroidales</taxon>
        <taxon>Bacteroidaceae</taxon>
        <taxon>Bacteroides</taxon>
    </lineage>
</organism>
<dbReference type="InterPro" id="IPR025887">
    <property type="entry name" value="Glyco_hydro_31_N_dom"/>
</dbReference>
<dbReference type="Pfam" id="PF21365">
    <property type="entry name" value="Glyco_hydro_31_3rd"/>
    <property type="match status" value="1"/>
</dbReference>
<dbReference type="PANTHER" id="PTHR43863:SF2">
    <property type="entry name" value="MALTASE-GLUCOAMYLASE"/>
    <property type="match status" value="1"/>
</dbReference>
<dbReference type="Pfam" id="PF01055">
    <property type="entry name" value="Glyco_hydro_31_2nd"/>
    <property type="match status" value="1"/>
</dbReference>
<name>A0A174J0V7_BACUN</name>
<dbReference type="InterPro" id="IPR017853">
    <property type="entry name" value="GH"/>
</dbReference>
<dbReference type="Pfam" id="PF17137">
    <property type="entry name" value="DUF5110"/>
    <property type="match status" value="1"/>
</dbReference>
<reference evidence="8 9" key="1">
    <citation type="submission" date="2015-09" db="EMBL/GenBank/DDBJ databases">
        <authorList>
            <consortium name="Pathogen Informatics"/>
        </authorList>
    </citation>
    <scope>NUCLEOTIDE SEQUENCE [LARGE SCALE GENOMIC DNA]</scope>
    <source>
        <strain evidence="8 9">2789STDY5608791</strain>
    </source>
</reference>
<dbReference type="InterPro" id="IPR048395">
    <property type="entry name" value="Glyco_hydro_31_C"/>
</dbReference>
<keyword evidence="2 8" id="KW-0326">Glycosidase</keyword>
<dbReference type="Pfam" id="PF13802">
    <property type="entry name" value="Gal_mutarotas_2"/>
    <property type="match status" value="1"/>
</dbReference>
<dbReference type="InterPro" id="IPR013780">
    <property type="entry name" value="Glyco_hydro_b"/>
</dbReference>
<proteinExistence type="inferred from homology"/>
<dbReference type="Gene3D" id="3.20.20.80">
    <property type="entry name" value="Glycosidases"/>
    <property type="match status" value="1"/>
</dbReference>
<dbReference type="SUPFAM" id="SSF51445">
    <property type="entry name" value="(Trans)glycosidases"/>
    <property type="match status" value="1"/>
</dbReference>
<keyword evidence="3" id="KW-0732">Signal</keyword>
<evidence type="ECO:0000259" key="4">
    <source>
        <dbReference type="Pfam" id="PF01055"/>
    </source>
</evidence>
<dbReference type="RefSeq" id="WP_057088827.1">
    <property type="nucleotide sequence ID" value="NZ_CYZF01000007.1"/>
</dbReference>
<dbReference type="SUPFAM" id="SSF51011">
    <property type="entry name" value="Glycosyl hydrolase domain"/>
    <property type="match status" value="1"/>
</dbReference>
<evidence type="ECO:0000256" key="1">
    <source>
        <dbReference type="ARBA" id="ARBA00007806"/>
    </source>
</evidence>
<dbReference type="EC" id="3.2.1.177" evidence="8"/>
<dbReference type="GO" id="GO:0061634">
    <property type="term" value="F:alpha-D-xyloside xylohydrolase"/>
    <property type="evidence" value="ECO:0007669"/>
    <property type="project" value="UniProtKB-EC"/>
</dbReference>
<dbReference type="Gene3D" id="2.60.40.1760">
    <property type="entry name" value="glycosyl hydrolase (family 31)"/>
    <property type="match status" value="1"/>
</dbReference>
<feature type="chain" id="PRO_5008024750" evidence="3">
    <location>
        <begin position="20"/>
        <end position="803"/>
    </location>
</feature>
<dbReference type="PANTHER" id="PTHR43863">
    <property type="entry name" value="HYDROLASE, PUTATIVE (AFU_ORTHOLOGUE AFUA_1G03140)-RELATED"/>
    <property type="match status" value="1"/>
</dbReference>
<feature type="domain" description="Glycoside hydrolase family 31 TIM barrel" evidence="4">
    <location>
        <begin position="277"/>
        <end position="604"/>
    </location>
</feature>
<keyword evidence="2 8" id="KW-0378">Hydrolase</keyword>
<dbReference type="GO" id="GO:0030246">
    <property type="term" value="F:carbohydrate binding"/>
    <property type="evidence" value="ECO:0007669"/>
    <property type="project" value="InterPro"/>
</dbReference>
<sequence length="803" mass="92076">MKKILFALCAILWSTVVLAQVQARSNGFVVTVKGVVVKVEFYTPNIVRVSKTLESGNVNLRKSLAVVLEPTQVEVNVSRQNDMVKASSSLLEVILDLNTGRVQFSNLDGSKLLTEKDYGVQLMPLQYVQRIREKKVESHVTGEVVPTQSAPGQNTPGLDRGKIRTIVENTYEVSQSFILDEDEVIYGLGQQQTGKMNQRNQRLVLEQNNMQIAVPYFASVKGYGLYWDNYSITTFDDTPMGTSFRSEAGEAIDYYFLYGGNGDATVALLRQLSGQAPMVPLWTLGFWQCKERYKSQDEVVEVAEKYRKLGVPLDGIIQDWRYWGEDNSSWNAIQFLNPNFSRPQEMFSSLRKMNVKMMISVWPSFGNGTEIFKELDKKGALYPMVSSPREAKVYDAFNPEARGIVWDYMNRYMFQLGMSAWWMDATEPEFYGAKQSDFNFQTKEGTLRNVRNIYPLYTSKAIWDNQRATTLDKRVYILTRSAYIGSQRYGAGSWSGDIRASFDVFKKQIPAGLNFSICGIPYWNTDIGAWHPYGNVYNTAHKDPAYQQLYVRWFQFATFNPMMRSHGTGSPREIYQFGERGYWAFDVQEQYIKLRYSLLPYLYSTAWQVTKNGYSYLRQLSMEAPHDTSTYQISDEFMFGSAFLVAPVVEEDAVSRSVYLPDNTKWIDFWTGQILDGGQVVERATPIEIIPVYVKAGSIVPFTTNEVQYATERKWDKLELRIYPGDNGEFVLYEDENDNYNYESGAYSEIPITWDNEKRFLTIGDRKGRFAGMVKNRKFIVNIAGSSSSKTVCYNGRELRIEF</sequence>